<gene>
    <name evidence="2" type="ORF">GH754_06155</name>
</gene>
<sequence>MIHYKGKHVTVFQSVLYMTTSTLIHTDEVMVLIDPNWLPHEIKEIRECVEQHKVSQQLYIIYTHNDFDHIIGSGAFPEAKVIASKTFSNYPHKDNIIQQIKDFDQQYYIHRNYKAEYPSVDFVISNDGEKMNLGDLTFTFNTASGHTSDGLFTIVEPLGIFISGDYLSDVEFPFITSGYKDYLNTMEKAERTLQQNKINLHIPGHGTVTNDYNEMTNRLNFSKYYLNEITSSKSDLEKQCQQKYLFFEGMKDIHYENIKFVKQELGKNCGGE</sequence>
<dbReference type="SMART" id="SM00849">
    <property type="entry name" value="Lactamase_B"/>
    <property type="match status" value="1"/>
</dbReference>
<dbReference type="AlphaFoldDB" id="A0A6G1X4W5"/>
<dbReference type="PANTHER" id="PTHR42951">
    <property type="entry name" value="METALLO-BETA-LACTAMASE DOMAIN-CONTAINING"/>
    <property type="match status" value="1"/>
</dbReference>
<keyword evidence="3" id="KW-1185">Reference proteome</keyword>
<evidence type="ECO:0000259" key="1">
    <source>
        <dbReference type="SMART" id="SM00849"/>
    </source>
</evidence>
<organism evidence="2 3">
    <name type="scientific">Salinibacillus xinjiangensis</name>
    <dbReference type="NCBI Taxonomy" id="1229268"/>
    <lineage>
        <taxon>Bacteria</taxon>
        <taxon>Bacillati</taxon>
        <taxon>Bacillota</taxon>
        <taxon>Bacilli</taxon>
        <taxon>Bacillales</taxon>
        <taxon>Bacillaceae</taxon>
        <taxon>Salinibacillus</taxon>
    </lineage>
</organism>
<comment type="caution">
    <text evidence="2">The sequence shown here is derived from an EMBL/GenBank/DDBJ whole genome shotgun (WGS) entry which is preliminary data.</text>
</comment>
<dbReference type="OrthoDB" id="1491389at2"/>
<dbReference type="InterPro" id="IPR001279">
    <property type="entry name" value="Metallo-B-lactamas"/>
</dbReference>
<proteinExistence type="predicted"/>
<keyword evidence="2" id="KW-0378">Hydrolase</keyword>
<protein>
    <submittedName>
        <fullName evidence="2">MBL fold metallo-hydrolase</fullName>
    </submittedName>
</protein>
<dbReference type="Gene3D" id="3.60.15.10">
    <property type="entry name" value="Ribonuclease Z/Hydroxyacylglutathione hydrolase-like"/>
    <property type="match status" value="1"/>
</dbReference>
<dbReference type="InterPro" id="IPR036866">
    <property type="entry name" value="RibonucZ/Hydroxyglut_hydro"/>
</dbReference>
<dbReference type="RefSeq" id="WP_153727849.1">
    <property type="nucleotide sequence ID" value="NZ_WJNH01000003.1"/>
</dbReference>
<dbReference type="GO" id="GO:0016787">
    <property type="term" value="F:hydrolase activity"/>
    <property type="evidence" value="ECO:0007669"/>
    <property type="project" value="UniProtKB-KW"/>
</dbReference>
<dbReference type="EMBL" id="WJNH01000003">
    <property type="protein sequence ID" value="MRG85920.1"/>
    <property type="molecule type" value="Genomic_DNA"/>
</dbReference>
<name>A0A6G1X4W5_9BACI</name>
<evidence type="ECO:0000313" key="2">
    <source>
        <dbReference type="EMBL" id="MRG85920.1"/>
    </source>
</evidence>
<dbReference type="CDD" id="cd06262">
    <property type="entry name" value="metallo-hydrolase-like_MBL-fold"/>
    <property type="match status" value="1"/>
</dbReference>
<reference evidence="2 3" key="1">
    <citation type="submission" date="2019-11" db="EMBL/GenBank/DDBJ databases">
        <authorList>
            <person name="Li J."/>
        </authorList>
    </citation>
    <scope>NUCLEOTIDE SEQUENCE [LARGE SCALE GENOMIC DNA]</scope>
    <source>
        <strain evidence="2 3">J4</strain>
    </source>
</reference>
<evidence type="ECO:0000313" key="3">
    <source>
        <dbReference type="Proteomes" id="UP000480185"/>
    </source>
</evidence>
<accession>A0A6G1X4W5</accession>
<dbReference type="SUPFAM" id="SSF56281">
    <property type="entry name" value="Metallo-hydrolase/oxidoreductase"/>
    <property type="match status" value="1"/>
</dbReference>
<dbReference type="Proteomes" id="UP000480185">
    <property type="component" value="Unassembled WGS sequence"/>
</dbReference>
<dbReference type="PANTHER" id="PTHR42951:SF22">
    <property type="entry name" value="METALLO BETA-LACTAMASE SUPERFAMILY LIPOPROTEIN"/>
    <property type="match status" value="1"/>
</dbReference>
<dbReference type="InterPro" id="IPR050855">
    <property type="entry name" value="NDM-1-like"/>
</dbReference>
<dbReference type="Pfam" id="PF00753">
    <property type="entry name" value="Lactamase_B"/>
    <property type="match status" value="1"/>
</dbReference>
<feature type="domain" description="Metallo-beta-lactamase" evidence="1">
    <location>
        <begin position="18"/>
        <end position="205"/>
    </location>
</feature>